<evidence type="ECO:0000256" key="1">
    <source>
        <dbReference type="ARBA" id="ARBA00004613"/>
    </source>
</evidence>
<comment type="subcellular location">
    <subcellularLocation>
        <location evidence="1">Secreted</location>
    </subcellularLocation>
</comment>
<dbReference type="InterPro" id="IPR001087">
    <property type="entry name" value="GDSL"/>
</dbReference>
<accession>A0A8J5EMB3</accession>
<organism evidence="9 10">
    <name type="scientific">Zingiber officinale</name>
    <name type="common">Ginger</name>
    <name type="synonym">Amomum zingiber</name>
    <dbReference type="NCBI Taxonomy" id="94328"/>
    <lineage>
        <taxon>Eukaryota</taxon>
        <taxon>Viridiplantae</taxon>
        <taxon>Streptophyta</taxon>
        <taxon>Embryophyta</taxon>
        <taxon>Tracheophyta</taxon>
        <taxon>Spermatophyta</taxon>
        <taxon>Magnoliopsida</taxon>
        <taxon>Liliopsida</taxon>
        <taxon>Zingiberales</taxon>
        <taxon>Zingiberaceae</taxon>
        <taxon>Zingiber</taxon>
    </lineage>
</organism>
<evidence type="ECO:0000256" key="2">
    <source>
        <dbReference type="ARBA" id="ARBA00008668"/>
    </source>
</evidence>
<dbReference type="InterPro" id="IPR051238">
    <property type="entry name" value="GDSL_esterase/lipase"/>
</dbReference>
<dbReference type="InterPro" id="IPR036514">
    <property type="entry name" value="SGNH_hydro_sf"/>
</dbReference>
<protein>
    <recommendedName>
        <fullName evidence="11">GDSL esterase/lipase</fullName>
    </recommendedName>
</protein>
<keyword evidence="3" id="KW-0964">Secreted</keyword>
<dbReference type="GO" id="GO:0016298">
    <property type="term" value="F:lipase activity"/>
    <property type="evidence" value="ECO:0007669"/>
    <property type="project" value="InterPro"/>
</dbReference>
<dbReference type="EMBL" id="JACMSC010000022">
    <property type="protein sequence ID" value="KAG6468613.1"/>
    <property type="molecule type" value="Genomic_DNA"/>
</dbReference>
<proteinExistence type="inferred from homology"/>
<dbReference type="GO" id="GO:0016042">
    <property type="term" value="P:lipid catabolic process"/>
    <property type="evidence" value="ECO:0007669"/>
    <property type="project" value="UniProtKB-KW"/>
</dbReference>
<keyword evidence="4 8" id="KW-0732">Signal</keyword>
<feature type="signal peptide" evidence="8">
    <location>
        <begin position="1"/>
        <end position="23"/>
    </location>
</feature>
<keyword evidence="5" id="KW-0378">Hydrolase</keyword>
<dbReference type="PROSITE" id="PS01098">
    <property type="entry name" value="LIPASE_GDSL_SER"/>
    <property type="match status" value="1"/>
</dbReference>
<dbReference type="InterPro" id="IPR035669">
    <property type="entry name" value="SGNH_plant_lipase-like"/>
</dbReference>
<dbReference type="PANTHER" id="PTHR45650">
    <property type="entry name" value="GDSL-LIKE LIPASE/ACYLHYDROLASE-RELATED"/>
    <property type="match status" value="1"/>
</dbReference>
<keyword evidence="7" id="KW-0443">Lipid metabolism</keyword>
<evidence type="ECO:0000256" key="7">
    <source>
        <dbReference type="ARBA" id="ARBA00023098"/>
    </source>
</evidence>
<evidence type="ECO:0000313" key="10">
    <source>
        <dbReference type="Proteomes" id="UP000734854"/>
    </source>
</evidence>
<keyword evidence="6" id="KW-0442">Lipid degradation</keyword>
<dbReference type="PANTHER" id="PTHR45650:SF16">
    <property type="entry name" value="OS02G0732800 PROTEIN"/>
    <property type="match status" value="1"/>
</dbReference>
<evidence type="ECO:0000256" key="6">
    <source>
        <dbReference type="ARBA" id="ARBA00022963"/>
    </source>
</evidence>
<keyword evidence="10" id="KW-1185">Reference proteome</keyword>
<dbReference type="Proteomes" id="UP000734854">
    <property type="component" value="Unassembled WGS sequence"/>
</dbReference>
<dbReference type="Pfam" id="PF00657">
    <property type="entry name" value="Lipase_GDSL"/>
    <property type="match status" value="1"/>
</dbReference>
<dbReference type="InterPro" id="IPR008265">
    <property type="entry name" value="Lipase_GDSL_AS"/>
</dbReference>
<dbReference type="AlphaFoldDB" id="A0A8J5EMB3"/>
<gene>
    <name evidence="9" type="ORF">ZIOFF_073302</name>
</gene>
<dbReference type="GO" id="GO:0005576">
    <property type="term" value="C:extracellular region"/>
    <property type="evidence" value="ECO:0007669"/>
    <property type="project" value="UniProtKB-SubCell"/>
</dbReference>
<dbReference type="SUPFAM" id="SSF52266">
    <property type="entry name" value="SGNH hydrolase"/>
    <property type="match status" value="1"/>
</dbReference>
<comment type="caution">
    <text evidence="9">The sequence shown here is derived from an EMBL/GenBank/DDBJ whole genome shotgun (WGS) entry which is preliminary data.</text>
</comment>
<evidence type="ECO:0000256" key="4">
    <source>
        <dbReference type="ARBA" id="ARBA00022729"/>
    </source>
</evidence>
<evidence type="ECO:0000313" key="9">
    <source>
        <dbReference type="EMBL" id="KAG6468613.1"/>
    </source>
</evidence>
<comment type="similarity">
    <text evidence="2">Belongs to the 'GDSL' lipolytic enzyme family.</text>
</comment>
<dbReference type="CDD" id="cd01837">
    <property type="entry name" value="SGNH_plant_lipase_like"/>
    <property type="match status" value="1"/>
</dbReference>
<name>A0A8J5EMB3_ZINOF</name>
<evidence type="ECO:0008006" key="11">
    <source>
        <dbReference type="Google" id="ProtNLM"/>
    </source>
</evidence>
<dbReference type="Gene3D" id="3.40.50.1110">
    <property type="entry name" value="SGNH hydrolase"/>
    <property type="match status" value="1"/>
</dbReference>
<evidence type="ECO:0000256" key="8">
    <source>
        <dbReference type="SAM" id="SignalP"/>
    </source>
</evidence>
<evidence type="ECO:0000256" key="5">
    <source>
        <dbReference type="ARBA" id="ARBA00022801"/>
    </source>
</evidence>
<feature type="chain" id="PRO_5035245183" description="GDSL esterase/lipase" evidence="8">
    <location>
        <begin position="24"/>
        <end position="366"/>
    </location>
</feature>
<evidence type="ECO:0000256" key="3">
    <source>
        <dbReference type="ARBA" id="ARBA00022525"/>
    </source>
</evidence>
<sequence length="366" mass="40057">MAALLFSFAISLLLLAQIRTIAPADTKPVIFVFGDSLSDAGNNNHFPYSLARSDFPWYGIDYFNGLPTGRFTNGRTIGDIVAAKLGVPSPPPFMSVSMNDDAILHGVNYASGGAGILNETGTYFVQKLSFDDQISYFQKTKDVITLKIGKRASEKLCNEALFLVGLGSNDYINNFLQSGLDDAKKYTITEFEDLLINTLEGQLTRLHKLGARKVVFHGLSPMGCIPSQRVKSMDGGCLGYVNDYVRQFNSRVKNLIAGLNSNLPAAQMAFADCYNIVLDLINNPQVYGRTRFKISHTSCCNVDSTIGGLCLPNSQLCSNRKDYVFWDAYHPTDAANAVIANQIFDDPDVGQVHPALRNIAPSPSPR</sequence>
<reference evidence="9 10" key="1">
    <citation type="submission" date="2020-08" db="EMBL/GenBank/DDBJ databases">
        <title>Plant Genome Project.</title>
        <authorList>
            <person name="Zhang R.-G."/>
        </authorList>
    </citation>
    <scope>NUCLEOTIDE SEQUENCE [LARGE SCALE GENOMIC DNA]</scope>
    <source>
        <tissue evidence="9">Rhizome</tissue>
    </source>
</reference>